<feature type="domain" description="N-acetyltransferase" evidence="1">
    <location>
        <begin position="1"/>
        <end position="147"/>
    </location>
</feature>
<protein>
    <submittedName>
        <fullName evidence="2">Unannotated protein</fullName>
    </submittedName>
</protein>
<evidence type="ECO:0000259" key="1">
    <source>
        <dbReference type="PROSITE" id="PS51186"/>
    </source>
</evidence>
<dbReference type="Pfam" id="PF00583">
    <property type="entry name" value="Acetyltransf_1"/>
    <property type="match status" value="1"/>
</dbReference>
<dbReference type="InterPro" id="IPR016181">
    <property type="entry name" value="Acyl_CoA_acyltransferase"/>
</dbReference>
<dbReference type="Gene3D" id="3.40.630.30">
    <property type="match status" value="1"/>
</dbReference>
<dbReference type="CDD" id="cd04301">
    <property type="entry name" value="NAT_SF"/>
    <property type="match status" value="1"/>
</dbReference>
<dbReference type="InterPro" id="IPR000182">
    <property type="entry name" value="GNAT_dom"/>
</dbReference>
<dbReference type="PROSITE" id="PS51186">
    <property type="entry name" value="GNAT"/>
    <property type="match status" value="1"/>
</dbReference>
<gene>
    <name evidence="2" type="ORF">UFOPK1619_00054</name>
</gene>
<accession>A0A6J6CWE4</accession>
<organism evidence="2">
    <name type="scientific">freshwater metagenome</name>
    <dbReference type="NCBI Taxonomy" id="449393"/>
    <lineage>
        <taxon>unclassified sequences</taxon>
        <taxon>metagenomes</taxon>
        <taxon>ecological metagenomes</taxon>
    </lineage>
</organism>
<name>A0A6J6CWE4_9ZZZZ</name>
<proteinExistence type="predicted"/>
<dbReference type="AlphaFoldDB" id="A0A6J6CWE4"/>
<reference evidence="2" key="1">
    <citation type="submission" date="2020-05" db="EMBL/GenBank/DDBJ databases">
        <authorList>
            <person name="Chiriac C."/>
            <person name="Salcher M."/>
            <person name="Ghai R."/>
            <person name="Kavagutti S V."/>
        </authorList>
    </citation>
    <scope>NUCLEOTIDE SEQUENCE</scope>
</reference>
<evidence type="ECO:0000313" key="2">
    <source>
        <dbReference type="EMBL" id="CAB4555881.1"/>
    </source>
</evidence>
<dbReference type="GO" id="GO:0016747">
    <property type="term" value="F:acyltransferase activity, transferring groups other than amino-acyl groups"/>
    <property type="evidence" value="ECO:0007669"/>
    <property type="project" value="InterPro"/>
</dbReference>
<sequence length="147" mass="16086">MTQEVVALTLEDIMPLRVKVLRKGTPVTHCNYPEDTYEDVIHLGVKNESTVVGTSSWFRKECPDLVGEAALQLKGMAVDDSLQGSGIGVRIIAAGLALATERGVSIVWARARDSALGFYLRCGFTEIGPGYIDEPTGMPHHNVYRRI</sequence>
<dbReference type="SUPFAM" id="SSF55729">
    <property type="entry name" value="Acyl-CoA N-acyltransferases (Nat)"/>
    <property type="match status" value="1"/>
</dbReference>
<dbReference type="EMBL" id="CAEZTI010000004">
    <property type="protein sequence ID" value="CAB4555881.1"/>
    <property type="molecule type" value="Genomic_DNA"/>
</dbReference>